<dbReference type="InterPro" id="IPR002219">
    <property type="entry name" value="PKC_DAG/PE"/>
</dbReference>
<dbReference type="Proteomes" id="UP000515154">
    <property type="component" value="Unplaced"/>
</dbReference>
<dbReference type="RefSeq" id="XP_029655846.1">
    <property type="nucleotide sequence ID" value="XM_029799986.2"/>
</dbReference>
<keyword evidence="2" id="KW-1185">Reference proteome</keyword>
<evidence type="ECO:0000313" key="2">
    <source>
        <dbReference type="Proteomes" id="UP000515154"/>
    </source>
</evidence>
<dbReference type="Gene3D" id="1.10.167.10">
    <property type="entry name" value="Regulator of G-protein Signalling 4, domain 2"/>
    <property type="match status" value="1"/>
</dbReference>
<organism evidence="2 3">
    <name type="scientific">Octopus sinensis</name>
    <name type="common">East Asian common octopus</name>
    <dbReference type="NCBI Taxonomy" id="2607531"/>
    <lineage>
        <taxon>Eukaryota</taxon>
        <taxon>Metazoa</taxon>
        <taxon>Spiralia</taxon>
        <taxon>Lophotrochozoa</taxon>
        <taxon>Mollusca</taxon>
        <taxon>Cephalopoda</taxon>
        <taxon>Coleoidea</taxon>
        <taxon>Octopodiformes</taxon>
        <taxon>Octopoda</taxon>
        <taxon>Incirrata</taxon>
        <taxon>Octopodidae</taxon>
        <taxon>Octopus</taxon>
    </lineage>
</organism>
<dbReference type="CDD" id="cd00029">
    <property type="entry name" value="C1"/>
    <property type="match status" value="1"/>
</dbReference>
<dbReference type="AlphaFoldDB" id="A0A6P7U4K5"/>
<evidence type="ECO:0000259" key="1">
    <source>
        <dbReference type="PROSITE" id="PS50081"/>
    </source>
</evidence>
<evidence type="ECO:0000313" key="3">
    <source>
        <dbReference type="RefSeq" id="XP_029655846.1"/>
    </source>
</evidence>
<sequence>MRLDMSNYKTVLHNPTLSYIFLGYVLRRGRASELVNGVLTQLFALLVDCFTHFQPAHFPYGLPVLAYQIYSLFLHEHSPLHILHSEGVARALDEGHLEGLFDTPFEDNLHSLTPQLAMFFQEGNHPLTSDSDTWDKYRGTELTDVQGLLGRWCEGEGGVAVAMHTLFMLKKVGRVGQSVGQSKAQSLRPKHPKYSTLLRKGRRTSHTMVEVEVSKAVYCGVCGRLIWGNVPQAWECLSECVCECADCGVLVGQRCGGQKCSLGGQCGRRKGSGVRVESDSDLEYPGELPSLESVLGSEEYKALNSTSRKVENVLNGV</sequence>
<dbReference type="Gene3D" id="3.30.60.20">
    <property type="match status" value="1"/>
</dbReference>
<dbReference type="PROSITE" id="PS50081">
    <property type="entry name" value="ZF_DAG_PE_2"/>
    <property type="match status" value="1"/>
</dbReference>
<proteinExistence type="predicted"/>
<accession>A0A6P7U4K5</accession>
<feature type="domain" description="Phorbol-ester/DAG-type" evidence="1">
    <location>
        <begin position="205"/>
        <end position="266"/>
    </location>
</feature>
<protein>
    <submittedName>
        <fullName evidence="3">Uncharacterized protein LOC115229665</fullName>
    </submittedName>
</protein>
<gene>
    <name evidence="3" type="primary">LOC115229665</name>
</gene>
<dbReference type="InterPro" id="IPR044926">
    <property type="entry name" value="RGS_subdomain_2"/>
</dbReference>
<reference evidence="3" key="1">
    <citation type="submission" date="2025-08" db="UniProtKB">
        <authorList>
            <consortium name="RefSeq"/>
        </authorList>
    </citation>
    <scope>IDENTIFICATION</scope>
</reference>
<dbReference type="KEGG" id="osn:115229665"/>
<name>A0A6P7U4K5_9MOLL</name>